<dbReference type="InterPro" id="IPR045242">
    <property type="entry name" value="Syntaxin"/>
</dbReference>
<keyword evidence="8" id="KW-1185">Reference proteome</keyword>
<keyword evidence="2" id="KW-0813">Transport</keyword>
<accession>A0A8S0SF33</accession>
<dbReference type="GO" id="GO:0006906">
    <property type="term" value="P:vesicle fusion"/>
    <property type="evidence" value="ECO:0007669"/>
    <property type="project" value="TreeGrafter"/>
</dbReference>
<dbReference type="PROSITE" id="PS50192">
    <property type="entry name" value="T_SNARE"/>
    <property type="match status" value="1"/>
</dbReference>
<dbReference type="Gene3D" id="1.20.5.110">
    <property type="match status" value="1"/>
</dbReference>
<protein>
    <submittedName>
        <fullName evidence="7">Syntaxin-related KNOLLE</fullName>
    </submittedName>
</protein>
<dbReference type="SUPFAM" id="SSF58038">
    <property type="entry name" value="SNARE fusion complex"/>
    <property type="match status" value="1"/>
</dbReference>
<name>A0A8S0SF33_OLEEU</name>
<dbReference type="CDD" id="cd15848">
    <property type="entry name" value="SNARE_syntaxin1-like"/>
    <property type="match status" value="1"/>
</dbReference>
<evidence type="ECO:0000256" key="3">
    <source>
        <dbReference type="ARBA" id="ARBA00022927"/>
    </source>
</evidence>
<evidence type="ECO:0000256" key="1">
    <source>
        <dbReference type="ARBA" id="ARBA00009063"/>
    </source>
</evidence>
<evidence type="ECO:0000256" key="2">
    <source>
        <dbReference type="ARBA" id="ARBA00022448"/>
    </source>
</evidence>
<keyword evidence="3" id="KW-0653">Protein transport</keyword>
<dbReference type="EMBL" id="CACTIH010005424">
    <property type="protein sequence ID" value="CAA2991266.1"/>
    <property type="molecule type" value="Genomic_DNA"/>
</dbReference>
<proteinExistence type="inferred from homology"/>
<dbReference type="GO" id="GO:0006886">
    <property type="term" value="P:intracellular protein transport"/>
    <property type="evidence" value="ECO:0007669"/>
    <property type="project" value="TreeGrafter"/>
</dbReference>
<reference evidence="7 8" key="1">
    <citation type="submission" date="2019-12" db="EMBL/GenBank/DDBJ databases">
        <authorList>
            <person name="Alioto T."/>
            <person name="Alioto T."/>
            <person name="Gomez Garrido J."/>
        </authorList>
    </citation>
    <scope>NUCLEOTIDE SEQUENCE [LARGE SCALE GENOMIC DNA]</scope>
</reference>
<dbReference type="GO" id="GO:0006887">
    <property type="term" value="P:exocytosis"/>
    <property type="evidence" value="ECO:0007669"/>
    <property type="project" value="TreeGrafter"/>
</dbReference>
<dbReference type="Gramene" id="OE9A092078T1">
    <property type="protein sequence ID" value="OE9A092078C1"/>
    <property type="gene ID" value="OE9A092078"/>
</dbReference>
<dbReference type="GO" id="GO:0005886">
    <property type="term" value="C:plasma membrane"/>
    <property type="evidence" value="ECO:0007669"/>
    <property type="project" value="TreeGrafter"/>
</dbReference>
<dbReference type="AlphaFoldDB" id="A0A8S0SF33"/>
<dbReference type="PANTHER" id="PTHR19957">
    <property type="entry name" value="SYNTAXIN"/>
    <property type="match status" value="1"/>
</dbReference>
<sequence length="101" mass="11724">MADRSGEKFLSKAIQEHSKGRFLKVEMGVEIQEHHDATKEIEKSLLELHQMFLDMAVMVEAQGEQMDDIKHYVTNAFEYVSDGTKSLKIAKEHKRSSRRLF</sequence>
<dbReference type="FunFam" id="1.20.5.110:FF:000008">
    <property type="entry name" value="Syntaxin 132"/>
    <property type="match status" value="1"/>
</dbReference>
<dbReference type="PANTHER" id="PTHR19957:SF251">
    <property type="entry name" value="SYNTAXIN-RELATED PROTEIN KNOLLE"/>
    <property type="match status" value="1"/>
</dbReference>
<dbReference type="GO" id="GO:0031201">
    <property type="term" value="C:SNARE complex"/>
    <property type="evidence" value="ECO:0007669"/>
    <property type="project" value="TreeGrafter"/>
</dbReference>
<dbReference type="InterPro" id="IPR000727">
    <property type="entry name" value="T_SNARE_dom"/>
</dbReference>
<evidence type="ECO:0000259" key="6">
    <source>
        <dbReference type="PROSITE" id="PS50192"/>
    </source>
</evidence>
<evidence type="ECO:0000313" key="7">
    <source>
        <dbReference type="EMBL" id="CAA2991266.1"/>
    </source>
</evidence>
<gene>
    <name evidence="7" type="ORF">OLEA9_A092078</name>
</gene>
<dbReference type="GO" id="GO:0048278">
    <property type="term" value="P:vesicle docking"/>
    <property type="evidence" value="ECO:0007669"/>
    <property type="project" value="TreeGrafter"/>
</dbReference>
<dbReference type="OrthoDB" id="1936500at2759"/>
<dbReference type="SMART" id="SM00397">
    <property type="entry name" value="t_SNARE"/>
    <property type="match status" value="1"/>
</dbReference>
<evidence type="ECO:0000313" key="8">
    <source>
        <dbReference type="Proteomes" id="UP000594638"/>
    </source>
</evidence>
<evidence type="ECO:0000256" key="5">
    <source>
        <dbReference type="ARBA" id="ARBA00023054"/>
    </source>
</evidence>
<feature type="domain" description="T-SNARE coiled-coil homology" evidence="6">
    <location>
        <begin position="28"/>
        <end position="90"/>
    </location>
</feature>
<evidence type="ECO:0000256" key="4">
    <source>
        <dbReference type="ARBA" id="ARBA00022990"/>
    </source>
</evidence>
<comment type="similarity">
    <text evidence="1">Belongs to the syntaxin family.</text>
</comment>
<dbReference type="Proteomes" id="UP000594638">
    <property type="component" value="Unassembled WGS sequence"/>
</dbReference>
<dbReference type="GO" id="GO:0005484">
    <property type="term" value="F:SNAP receptor activity"/>
    <property type="evidence" value="ECO:0007669"/>
    <property type="project" value="TreeGrafter"/>
</dbReference>
<dbReference type="GO" id="GO:0012505">
    <property type="term" value="C:endomembrane system"/>
    <property type="evidence" value="ECO:0007669"/>
    <property type="project" value="TreeGrafter"/>
</dbReference>
<keyword evidence="5" id="KW-0175">Coiled coil</keyword>
<comment type="caution">
    <text evidence="7">The sequence shown here is derived from an EMBL/GenBank/DDBJ whole genome shotgun (WGS) entry which is preliminary data.</text>
</comment>
<keyword evidence="4" id="KW-0007">Acetylation</keyword>
<organism evidence="7 8">
    <name type="scientific">Olea europaea subsp. europaea</name>
    <dbReference type="NCBI Taxonomy" id="158383"/>
    <lineage>
        <taxon>Eukaryota</taxon>
        <taxon>Viridiplantae</taxon>
        <taxon>Streptophyta</taxon>
        <taxon>Embryophyta</taxon>
        <taxon>Tracheophyta</taxon>
        <taxon>Spermatophyta</taxon>
        <taxon>Magnoliopsida</taxon>
        <taxon>eudicotyledons</taxon>
        <taxon>Gunneridae</taxon>
        <taxon>Pentapetalae</taxon>
        <taxon>asterids</taxon>
        <taxon>lamiids</taxon>
        <taxon>Lamiales</taxon>
        <taxon>Oleaceae</taxon>
        <taxon>Oleeae</taxon>
        <taxon>Olea</taxon>
    </lineage>
</organism>
<dbReference type="GO" id="GO:0000149">
    <property type="term" value="F:SNARE binding"/>
    <property type="evidence" value="ECO:0007669"/>
    <property type="project" value="TreeGrafter"/>
</dbReference>